<dbReference type="InterPro" id="IPR016035">
    <property type="entry name" value="Acyl_Trfase/lysoPLipase"/>
</dbReference>
<organism evidence="1 2">
    <name type="scientific">Effrenium voratum</name>
    <dbReference type="NCBI Taxonomy" id="2562239"/>
    <lineage>
        <taxon>Eukaryota</taxon>
        <taxon>Sar</taxon>
        <taxon>Alveolata</taxon>
        <taxon>Dinophyceae</taxon>
        <taxon>Suessiales</taxon>
        <taxon>Symbiodiniaceae</taxon>
        <taxon>Effrenium</taxon>
    </lineage>
</organism>
<evidence type="ECO:0000313" key="2">
    <source>
        <dbReference type="Proteomes" id="UP001178507"/>
    </source>
</evidence>
<comment type="caution">
    <text evidence="1">The sequence shown here is derived from an EMBL/GenBank/DDBJ whole genome shotgun (WGS) entry which is preliminary data.</text>
</comment>
<dbReference type="EMBL" id="CAUJNA010001602">
    <property type="protein sequence ID" value="CAJ1387928.1"/>
    <property type="molecule type" value="Genomic_DNA"/>
</dbReference>
<keyword evidence="2" id="KW-1185">Reference proteome</keyword>
<dbReference type="Proteomes" id="UP001178507">
    <property type="component" value="Unassembled WGS sequence"/>
</dbReference>
<dbReference type="SUPFAM" id="SSF52151">
    <property type="entry name" value="FabD/lysophospholipase-like"/>
    <property type="match status" value="1"/>
</dbReference>
<name>A0AA36MVN7_9DINO</name>
<evidence type="ECO:0000313" key="1">
    <source>
        <dbReference type="EMBL" id="CAJ1387928.1"/>
    </source>
</evidence>
<gene>
    <name evidence="1" type="ORF">EVOR1521_LOCUS13902</name>
</gene>
<dbReference type="AlphaFoldDB" id="A0AA36MVN7"/>
<accession>A0AA36MVN7</accession>
<reference evidence="1" key="1">
    <citation type="submission" date="2023-08" db="EMBL/GenBank/DDBJ databases">
        <authorList>
            <person name="Chen Y."/>
            <person name="Shah S."/>
            <person name="Dougan E. K."/>
            <person name="Thang M."/>
            <person name="Chan C."/>
        </authorList>
    </citation>
    <scope>NUCLEOTIDE SEQUENCE</scope>
</reference>
<dbReference type="Gene3D" id="3.40.1090.10">
    <property type="entry name" value="Cytosolic phospholipase A2 catalytic domain"/>
    <property type="match status" value="1"/>
</dbReference>
<proteinExistence type="predicted"/>
<protein>
    <submittedName>
        <fullName evidence="1">Uncharacterized protein</fullName>
    </submittedName>
</protein>
<sequence>MCAARAALMVPCSKMCQCSRRDGTKTRKLGRPQGPHRFFKRCDAMKKWTLAWWVLCLAVPGLACTGECESAELLQIKSGDLGSRVRFQVLAINNKNGRGSLDNSWLHTSLAARGGGTRAMAGTAGQLRALRAMRLLPQVDQIVAVSGATWTTAIYLYAPKSQYTDEDLLGRSTFRRLQSLTLAALNTSNGAILERAAADFGPAFVAAFYSNISYHEVYEKAVGATYFCPFGINGELPVWPVSGICWNNNTNQVFAETKDQLKRIHDQGNQHNDLDLSNALIRQRTDVHSFVLQASLLSPEGYLPKGQGMVSVRFSADYSGSPYIADCKTVQFDPINTTLFENLSSLPDVVVGGGVVSSFAFMATTAPYQDKKQAGRGYLAGGDLVDTGVVSLQQASAFSSSVLSLLGLAFPDLLKLIAAGAGLNISAELDLDPFLFTPTRLYWPVASRKLGDTAAREFYLGDGASMDIGGLLEAIRSGASCAVSLLNNERPIDTTVVGDWCNPPDAVRQNPQLLLSGGQFNDPAYDYFGVAVDLPNDTTLQTLAFDYSNNQVFETDLIFDLFCEAQTLTAAGKPAVVYRDYTTIKNKYWGIEAGQKLEVIFVFTEMSTDWLHSLPMETQEAILRGDFDTKSAFWPYPFPYIRTANPQGDGKDGSALSVQQANLYASLTEYSLRVNERLLKKCMRPPRPWRPRPYSRPYGYKYYD</sequence>